<dbReference type="GO" id="GO:0005869">
    <property type="term" value="C:dynactin complex"/>
    <property type="evidence" value="ECO:0007669"/>
    <property type="project" value="InterPro"/>
</dbReference>
<gene>
    <name evidence="1" type="ORF">K431DRAFT_235973</name>
</gene>
<dbReference type="Proteomes" id="UP000799441">
    <property type="component" value="Unassembled WGS sequence"/>
</dbReference>
<proteinExistence type="predicted"/>
<sequence length="217" mass="24627">MAVPATTRETTSQTLDLLEERLRRVDYLINGNVVPTEQNDHLSRRQTETQLSATTRLRNLTRILDHLASKHPSVSHILDLQKRRPELFGRTQAAASTSALSTPVLTEIVLAHEQTYRHLSAQLQQLQAFDIPDPERSANLFKQRGKIDQVRVKQIEQAKEVQELRSRSARVLEEWYEGGVLGIGDMWAQLEASIKACEIMIRRVEAAKEREEGEGGV</sequence>
<accession>A0A9P4UJX4</accession>
<name>A0A9P4UJX4_9PEZI</name>
<keyword evidence="2" id="KW-1185">Reference proteome</keyword>
<dbReference type="OrthoDB" id="5403729at2759"/>
<organism evidence="1 2">
    <name type="scientific">Polychaeton citri CBS 116435</name>
    <dbReference type="NCBI Taxonomy" id="1314669"/>
    <lineage>
        <taxon>Eukaryota</taxon>
        <taxon>Fungi</taxon>
        <taxon>Dikarya</taxon>
        <taxon>Ascomycota</taxon>
        <taxon>Pezizomycotina</taxon>
        <taxon>Dothideomycetes</taxon>
        <taxon>Dothideomycetidae</taxon>
        <taxon>Capnodiales</taxon>
        <taxon>Capnodiaceae</taxon>
        <taxon>Polychaeton</taxon>
    </lineage>
</organism>
<evidence type="ECO:0000313" key="2">
    <source>
        <dbReference type="Proteomes" id="UP000799441"/>
    </source>
</evidence>
<dbReference type="EMBL" id="MU003890">
    <property type="protein sequence ID" value="KAF2716158.1"/>
    <property type="molecule type" value="Genomic_DNA"/>
</dbReference>
<comment type="caution">
    <text evidence="1">The sequence shown here is derived from an EMBL/GenBank/DDBJ whole genome shotgun (WGS) entry which is preliminary data.</text>
</comment>
<reference evidence="1" key="1">
    <citation type="journal article" date="2020" name="Stud. Mycol.">
        <title>101 Dothideomycetes genomes: a test case for predicting lifestyles and emergence of pathogens.</title>
        <authorList>
            <person name="Haridas S."/>
            <person name="Albert R."/>
            <person name="Binder M."/>
            <person name="Bloem J."/>
            <person name="Labutti K."/>
            <person name="Salamov A."/>
            <person name="Andreopoulos B."/>
            <person name="Baker S."/>
            <person name="Barry K."/>
            <person name="Bills G."/>
            <person name="Bluhm B."/>
            <person name="Cannon C."/>
            <person name="Castanera R."/>
            <person name="Culley D."/>
            <person name="Daum C."/>
            <person name="Ezra D."/>
            <person name="Gonzalez J."/>
            <person name="Henrissat B."/>
            <person name="Kuo A."/>
            <person name="Liang C."/>
            <person name="Lipzen A."/>
            <person name="Lutzoni F."/>
            <person name="Magnuson J."/>
            <person name="Mondo S."/>
            <person name="Nolan M."/>
            <person name="Ohm R."/>
            <person name="Pangilinan J."/>
            <person name="Park H.-J."/>
            <person name="Ramirez L."/>
            <person name="Alfaro M."/>
            <person name="Sun H."/>
            <person name="Tritt A."/>
            <person name="Yoshinaga Y."/>
            <person name="Zwiers L.-H."/>
            <person name="Turgeon B."/>
            <person name="Goodwin S."/>
            <person name="Spatafora J."/>
            <person name="Crous P."/>
            <person name="Grigoriev I."/>
        </authorList>
    </citation>
    <scope>NUCLEOTIDE SEQUENCE</scope>
    <source>
        <strain evidence="1">CBS 116435</strain>
    </source>
</reference>
<dbReference type="InterPro" id="IPR009991">
    <property type="entry name" value="DCTN3"/>
</dbReference>
<protein>
    <submittedName>
        <fullName evidence="1">Uncharacterized protein</fullName>
    </submittedName>
</protein>
<dbReference type="Pfam" id="PF07426">
    <property type="entry name" value="Dynactin_p22"/>
    <property type="match status" value="1"/>
</dbReference>
<evidence type="ECO:0000313" key="1">
    <source>
        <dbReference type="EMBL" id="KAF2716158.1"/>
    </source>
</evidence>
<dbReference type="GO" id="GO:0061640">
    <property type="term" value="P:cytoskeleton-dependent cytokinesis"/>
    <property type="evidence" value="ECO:0007669"/>
    <property type="project" value="InterPro"/>
</dbReference>
<dbReference type="AlphaFoldDB" id="A0A9P4UJX4"/>